<keyword evidence="1" id="KW-0808">Transferase</keyword>
<dbReference type="PROSITE" id="PS50011">
    <property type="entry name" value="PROTEIN_KINASE_DOM"/>
    <property type="match status" value="1"/>
</dbReference>
<evidence type="ECO:0000256" key="6">
    <source>
        <dbReference type="SAM" id="MobiDB-lite"/>
    </source>
</evidence>
<dbReference type="CDD" id="cd14014">
    <property type="entry name" value="STKc_PknB_like"/>
    <property type="match status" value="1"/>
</dbReference>
<feature type="binding site" evidence="5">
    <location>
        <position position="58"/>
    </location>
    <ligand>
        <name>ATP</name>
        <dbReference type="ChEBI" id="CHEBI:30616"/>
    </ligand>
</feature>
<evidence type="ECO:0000259" key="7">
    <source>
        <dbReference type="PROSITE" id="PS50011"/>
    </source>
</evidence>
<protein>
    <recommendedName>
        <fullName evidence="7">Protein kinase domain-containing protein</fullName>
    </recommendedName>
</protein>
<dbReference type="Gene3D" id="1.10.510.10">
    <property type="entry name" value="Transferase(Phosphotransferase) domain 1"/>
    <property type="match status" value="1"/>
</dbReference>
<dbReference type="InterPro" id="IPR017441">
    <property type="entry name" value="Protein_kinase_ATP_BS"/>
</dbReference>
<evidence type="ECO:0000256" key="1">
    <source>
        <dbReference type="ARBA" id="ARBA00022679"/>
    </source>
</evidence>
<dbReference type="Pfam" id="PF00069">
    <property type="entry name" value="Pkinase"/>
    <property type="match status" value="1"/>
</dbReference>
<dbReference type="InterPro" id="IPR000719">
    <property type="entry name" value="Prot_kinase_dom"/>
</dbReference>
<evidence type="ECO:0000313" key="9">
    <source>
        <dbReference type="Proteomes" id="UP000572635"/>
    </source>
</evidence>
<organism evidence="8 9">
    <name type="scientific">Nocardiopsis composta</name>
    <dbReference type="NCBI Taxonomy" id="157465"/>
    <lineage>
        <taxon>Bacteria</taxon>
        <taxon>Bacillati</taxon>
        <taxon>Actinomycetota</taxon>
        <taxon>Actinomycetes</taxon>
        <taxon>Streptosporangiales</taxon>
        <taxon>Nocardiopsidaceae</taxon>
        <taxon>Nocardiopsis</taxon>
    </lineage>
</organism>
<reference evidence="8 9" key="1">
    <citation type="submission" date="2020-08" db="EMBL/GenBank/DDBJ databases">
        <title>Sequencing the genomes of 1000 actinobacteria strains.</title>
        <authorList>
            <person name="Klenk H.-P."/>
        </authorList>
    </citation>
    <scope>NUCLEOTIDE SEQUENCE [LARGE SCALE GENOMIC DNA]</scope>
    <source>
        <strain evidence="8 9">DSM 44551</strain>
    </source>
</reference>
<dbReference type="Gene3D" id="3.30.200.20">
    <property type="entry name" value="Phosphorylase Kinase, domain 1"/>
    <property type="match status" value="1"/>
</dbReference>
<dbReference type="RefSeq" id="WP_184391158.1">
    <property type="nucleotide sequence ID" value="NZ_BAAAJD010000079.1"/>
</dbReference>
<evidence type="ECO:0000313" key="8">
    <source>
        <dbReference type="EMBL" id="MBB5431463.1"/>
    </source>
</evidence>
<dbReference type="SUPFAM" id="SSF56112">
    <property type="entry name" value="Protein kinase-like (PK-like)"/>
    <property type="match status" value="1"/>
</dbReference>
<proteinExistence type="predicted"/>
<comment type="caution">
    <text evidence="8">The sequence shown here is derived from an EMBL/GenBank/DDBJ whole genome shotgun (WGS) entry which is preliminary data.</text>
</comment>
<feature type="domain" description="Protein kinase" evidence="7">
    <location>
        <begin position="30"/>
        <end position="278"/>
    </location>
</feature>
<dbReference type="PROSITE" id="PS00107">
    <property type="entry name" value="PROTEIN_KINASE_ATP"/>
    <property type="match status" value="1"/>
</dbReference>
<keyword evidence="4 5" id="KW-0067">ATP-binding</keyword>
<dbReference type="GO" id="GO:0004674">
    <property type="term" value="F:protein serine/threonine kinase activity"/>
    <property type="evidence" value="ECO:0007669"/>
    <property type="project" value="TreeGrafter"/>
</dbReference>
<dbReference type="PANTHER" id="PTHR43289">
    <property type="entry name" value="MITOGEN-ACTIVATED PROTEIN KINASE KINASE KINASE 20-RELATED"/>
    <property type="match status" value="1"/>
</dbReference>
<keyword evidence="3" id="KW-0418">Kinase</keyword>
<dbReference type="GO" id="GO:0005524">
    <property type="term" value="F:ATP binding"/>
    <property type="evidence" value="ECO:0007669"/>
    <property type="project" value="UniProtKB-UniRule"/>
</dbReference>
<dbReference type="SMART" id="SM00220">
    <property type="entry name" value="S_TKc"/>
    <property type="match status" value="1"/>
</dbReference>
<dbReference type="InterPro" id="IPR011009">
    <property type="entry name" value="Kinase-like_dom_sf"/>
</dbReference>
<gene>
    <name evidence="8" type="ORF">HDA36_001547</name>
</gene>
<sequence length="726" mass="75000">MTNTGSAAPGRLPSELAPLEAGDPENIGPFRVVGRLGAGGMGAVYGALDGAGRCIAVKVVHERFAADPRFRSAFAREVALMRRVGGVCTASVLDADPTAARPWVATGFVPGRTLARHVREHGPLGGEVLHAFAAGTAEALAAVHAAGVVHCDVKPANVMLAPDGPRLLDFGIARPVAETGGDGVFGSPGWMSPERIAGRDPVPADDVFAWGGLVAFAATGRPPYGRGDTDELLRRTREEPPDLTGVPEDLLPLVRAAFDRDPGARPPAEEAFRAVLALTAPETGAEPAPGTRPGAPETPQTREIPAEQEHRRRLGALLRARWTGFDAPWHRPELWLAAAPAIGAVGGTVLAAGAGGAAGSAGAATGAAASSSALGATAAAGGVAAGAKTAGIVAAALLTAGAVGAGGVVAYNALTALTPPEAVAQAAESAAAAQSFRAETTLRIEAPGEEPYVGVVRHAFSADPAIGYLRTDETATVGVTATARDADGPVYLFDGTWSRQPPGTDVPLYSEEEFSTQWIAEELRRMADAPELREHEDDAELDGAPATHYSGDYTVTVTSYPSGEETEYPAAFDVWLDEEGLPLRMESSYSAEENGGENTTETVFSNFNAPVEVNLPDAAEIIAGRCEDSPVTDRASGEVIVEPTTPGITCEQAVEILEGYFALPSDQLQGSGGFGNHDGWTCGWRSLGAQEPGRPIGSCYEQEVLYEDGGAPLEEGAGHISLWPAE</sequence>
<dbReference type="AlphaFoldDB" id="A0A7W8QKG5"/>
<feature type="region of interest" description="Disordered" evidence="6">
    <location>
        <begin position="1"/>
        <end position="23"/>
    </location>
</feature>
<evidence type="ECO:0000256" key="3">
    <source>
        <dbReference type="ARBA" id="ARBA00022777"/>
    </source>
</evidence>
<feature type="region of interest" description="Disordered" evidence="6">
    <location>
        <begin position="282"/>
        <end position="308"/>
    </location>
</feature>
<dbReference type="Gene3D" id="2.50.20.20">
    <property type="match status" value="1"/>
</dbReference>
<evidence type="ECO:0000256" key="2">
    <source>
        <dbReference type="ARBA" id="ARBA00022741"/>
    </source>
</evidence>
<dbReference type="PROSITE" id="PS00108">
    <property type="entry name" value="PROTEIN_KINASE_ST"/>
    <property type="match status" value="1"/>
</dbReference>
<accession>A0A7W8QKG5</accession>
<evidence type="ECO:0000256" key="5">
    <source>
        <dbReference type="PROSITE-ProRule" id="PRU10141"/>
    </source>
</evidence>
<dbReference type="InterPro" id="IPR008271">
    <property type="entry name" value="Ser/Thr_kinase_AS"/>
</dbReference>
<dbReference type="SUPFAM" id="SSF89392">
    <property type="entry name" value="Prokaryotic lipoproteins and lipoprotein localization factors"/>
    <property type="match status" value="1"/>
</dbReference>
<dbReference type="PANTHER" id="PTHR43289:SF34">
    <property type="entry name" value="SERINE_THREONINE-PROTEIN KINASE YBDM-RELATED"/>
    <property type="match status" value="1"/>
</dbReference>
<keyword evidence="2 5" id="KW-0547">Nucleotide-binding</keyword>
<dbReference type="InterPro" id="IPR029046">
    <property type="entry name" value="LolA/LolB/LppX"/>
</dbReference>
<dbReference type="EMBL" id="JACHDB010000001">
    <property type="protein sequence ID" value="MBB5431463.1"/>
    <property type="molecule type" value="Genomic_DNA"/>
</dbReference>
<dbReference type="Proteomes" id="UP000572635">
    <property type="component" value="Unassembled WGS sequence"/>
</dbReference>
<evidence type="ECO:0000256" key="4">
    <source>
        <dbReference type="ARBA" id="ARBA00022840"/>
    </source>
</evidence>
<name>A0A7W8QKG5_9ACTN</name>
<keyword evidence="9" id="KW-1185">Reference proteome</keyword>